<keyword evidence="8" id="KW-0282">Flagellum</keyword>
<dbReference type="InterPro" id="IPR003481">
    <property type="entry name" value="FliD_N"/>
</dbReference>
<dbReference type="InterPro" id="IPR040026">
    <property type="entry name" value="FliD"/>
</dbReference>
<dbReference type="GO" id="GO:0007155">
    <property type="term" value="P:cell adhesion"/>
    <property type="evidence" value="ECO:0007669"/>
    <property type="project" value="InterPro"/>
</dbReference>
<keyword evidence="8" id="KW-0966">Cell projection</keyword>
<evidence type="ECO:0000256" key="5">
    <source>
        <dbReference type="RuleBase" id="RU362066"/>
    </source>
</evidence>
<evidence type="ECO:0000313" key="9">
    <source>
        <dbReference type="Proteomes" id="UP000676996"/>
    </source>
</evidence>
<proteinExistence type="inferred from homology"/>
<gene>
    <name evidence="8" type="primary">fliD</name>
    <name evidence="8" type="ORF">J7S20_11555</name>
</gene>
<dbReference type="GO" id="GO:0009424">
    <property type="term" value="C:bacterial-type flagellum hook"/>
    <property type="evidence" value="ECO:0007669"/>
    <property type="project" value="UniProtKB-UniRule"/>
</dbReference>
<keyword evidence="8" id="KW-0969">Cilium</keyword>
<protein>
    <recommendedName>
        <fullName evidence="5">Flagellar hook-associated protein 2</fullName>
        <shortName evidence="5">HAP2</shortName>
    </recommendedName>
    <alternativeName>
        <fullName evidence="5">Flagellar cap protein</fullName>
    </alternativeName>
</protein>
<dbReference type="InterPro" id="IPR010809">
    <property type="entry name" value="FliD_C"/>
</dbReference>
<name>A0A8T4IGY2_9SPHN</name>
<dbReference type="Proteomes" id="UP000676996">
    <property type="component" value="Unassembled WGS sequence"/>
</dbReference>
<keyword evidence="4 5" id="KW-0975">Bacterial flagellum</keyword>
<comment type="function">
    <text evidence="5">Required for morphogenesis and for the elongation of the flagellar filament by facilitating polymerization of the flagellin monomers at the tip of growing filament. Forms a capping structure, which prevents flagellin subunits (transported through the central channel of the flagellum) from leaking out without polymerization at the distal end.</text>
</comment>
<dbReference type="AlphaFoldDB" id="A0A8T4IGY2"/>
<dbReference type="EMBL" id="JAGRQC010000003">
    <property type="protein sequence ID" value="MBR0553144.1"/>
    <property type="molecule type" value="Genomic_DNA"/>
</dbReference>
<comment type="caution">
    <text evidence="8">The sequence shown here is derived from an EMBL/GenBank/DDBJ whole genome shotgun (WGS) entry which is preliminary data.</text>
</comment>
<evidence type="ECO:0000313" key="8">
    <source>
        <dbReference type="EMBL" id="MBR0553144.1"/>
    </source>
</evidence>
<keyword evidence="9" id="KW-1185">Reference proteome</keyword>
<dbReference type="GO" id="GO:0071973">
    <property type="term" value="P:bacterial-type flagellum-dependent cell motility"/>
    <property type="evidence" value="ECO:0007669"/>
    <property type="project" value="TreeGrafter"/>
</dbReference>
<keyword evidence="3" id="KW-0175">Coiled coil</keyword>
<comment type="subcellular location">
    <subcellularLocation>
        <location evidence="5">Secreted</location>
    </subcellularLocation>
    <subcellularLocation>
        <location evidence="5">Bacterial flagellum</location>
    </subcellularLocation>
</comment>
<comment type="subunit">
    <text evidence="2 5">Homopentamer.</text>
</comment>
<evidence type="ECO:0000259" key="7">
    <source>
        <dbReference type="Pfam" id="PF07195"/>
    </source>
</evidence>
<evidence type="ECO:0000256" key="3">
    <source>
        <dbReference type="ARBA" id="ARBA00023054"/>
    </source>
</evidence>
<evidence type="ECO:0000256" key="1">
    <source>
        <dbReference type="ARBA" id="ARBA00009764"/>
    </source>
</evidence>
<dbReference type="GO" id="GO:0005576">
    <property type="term" value="C:extracellular region"/>
    <property type="evidence" value="ECO:0007669"/>
    <property type="project" value="UniProtKB-SubCell"/>
</dbReference>
<evidence type="ECO:0000256" key="2">
    <source>
        <dbReference type="ARBA" id="ARBA00011255"/>
    </source>
</evidence>
<sequence>MVDSIVSTLGGGSGIDTTALVKSLVDAQFSAKNDTLDKRAKTLDAQISGISKIKNAVSDFASALEALTKGGTLQSQPTSSDTGIVKASALSGAKLYGFSGSIEVQQLAAAQTANTGVIADPTAAVGKGTLTLTFGTATVSSGSMTSFTAGSGTPVNITIDDTNSSLNGIASAINAAQAGVTATVLSDSSGARLVLKGKTGADQAFTLKATEDSTAPGLSALDIGPGASGTTIGNVAQDAIVKADGVTLQRSSNSISDLYNGVQLDLVAAKPGTTVSLASAPATDALRNAVNDYVDTYNQLVGMVKQETDPKTGTLSGDSAARNLLDSLSKMTLTNLVNDGSGGPQTLAEIGAATNRDGTLKVDAAQLSDALTNHADAVEKMFSPGLLSTGDGLSAALRSVADRSTSVIYGLGASAARYTKAQSDITAQQDKASADADAMRTRLTQQFASMDAKVAAYKSTQTFLTQQIAAWNSKG</sequence>
<comment type="similarity">
    <text evidence="1 5">Belongs to the FliD family.</text>
</comment>
<evidence type="ECO:0000256" key="4">
    <source>
        <dbReference type="ARBA" id="ARBA00023143"/>
    </source>
</evidence>
<feature type="domain" description="Flagellar hook-associated protein 2 N-terminal" evidence="6">
    <location>
        <begin position="13"/>
        <end position="111"/>
    </location>
</feature>
<dbReference type="PANTHER" id="PTHR30288:SF0">
    <property type="entry name" value="FLAGELLAR HOOK-ASSOCIATED PROTEIN 2"/>
    <property type="match status" value="1"/>
</dbReference>
<organism evidence="8 9">
    <name type="scientific">Stakelama marina</name>
    <dbReference type="NCBI Taxonomy" id="2826939"/>
    <lineage>
        <taxon>Bacteria</taxon>
        <taxon>Pseudomonadati</taxon>
        <taxon>Pseudomonadota</taxon>
        <taxon>Alphaproteobacteria</taxon>
        <taxon>Sphingomonadales</taxon>
        <taxon>Sphingomonadaceae</taxon>
        <taxon>Stakelama</taxon>
    </lineage>
</organism>
<dbReference type="Pfam" id="PF02465">
    <property type="entry name" value="FliD_N"/>
    <property type="match status" value="1"/>
</dbReference>
<evidence type="ECO:0000259" key="6">
    <source>
        <dbReference type="Pfam" id="PF02465"/>
    </source>
</evidence>
<feature type="domain" description="Flagellar hook-associated protein 2 C-terminal" evidence="7">
    <location>
        <begin position="236"/>
        <end position="458"/>
    </location>
</feature>
<dbReference type="GO" id="GO:0009421">
    <property type="term" value="C:bacterial-type flagellum filament cap"/>
    <property type="evidence" value="ECO:0007669"/>
    <property type="project" value="InterPro"/>
</dbReference>
<dbReference type="Pfam" id="PF07195">
    <property type="entry name" value="FliD_C"/>
    <property type="match status" value="1"/>
</dbReference>
<dbReference type="PANTHER" id="PTHR30288">
    <property type="entry name" value="FLAGELLAR CAP/ASSEMBLY PROTEIN FLID"/>
    <property type="match status" value="1"/>
</dbReference>
<keyword evidence="5" id="KW-0964">Secreted</keyword>
<accession>A0A8T4IGY2</accession>
<reference evidence="8" key="1">
    <citation type="submission" date="2021-04" db="EMBL/GenBank/DDBJ databases">
        <title>Ouciella asimina sp. nov., isolated from the surface seawater in the hydrothermal field of Okinawa Trough.</title>
        <authorList>
            <person name="Shuang W."/>
        </authorList>
    </citation>
    <scope>NUCLEOTIDE SEQUENCE</scope>
    <source>
        <strain evidence="8">LXI357</strain>
    </source>
</reference>